<gene>
    <name evidence="9" type="ORF">CHYS00102_LOCUS26906</name>
</gene>
<evidence type="ECO:0000256" key="3">
    <source>
        <dbReference type="ARBA" id="ARBA00023110"/>
    </source>
</evidence>
<evidence type="ECO:0000256" key="5">
    <source>
        <dbReference type="PROSITE-ProRule" id="PRU00277"/>
    </source>
</evidence>
<dbReference type="Pfam" id="PF00254">
    <property type="entry name" value="FKBP_C"/>
    <property type="match status" value="1"/>
</dbReference>
<dbReference type="InterPro" id="IPR046357">
    <property type="entry name" value="PPIase_dom_sf"/>
</dbReference>
<dbReference type="GO" id="GO:0003755">
    <property type="term" value="F:peptidyl-prolyl cis-trans isomerase activity"/>
    <property type="evidence" value="ECO:0007669"/>
    <property type="project" value="UniProtKB-KW"/>
</dbReference>
<evidence type="ECO:0000256" key="1">
    <source>
        <dbReference type="ARBA" id="ARBA00000971"/>
    </source>
</evidence>
<organism evidence="9">
    <name type="scientific">Corethron hystrix</name>
    <dbReference type="NCBI Taxonomy" id="216773"/>
    <lineage>
        <taxon>Eukaryota</taxon>
        <taxon>Sar</taxon>
        <taxon>Stramenopiles</taxon>
        <taxon>Ochrophyta</taxon>
        <taxon>Bacillariophyta</taxon>
        <taxon>Coscinodiscophyceae</taxon>
        <taxon>Corethrophycidae</taxon>
        <taxon>Corethrales</taxon>
        <taxon>Corethraceae</taxon>
        <taxon>Corethron</taxon>
    </lineage>
</organism>
<dbReference type="InterPro" id="IPR001179">
    <property type="entry name" value="PPIase_FKBP_dom"/>
</dbReference>
<evidence type="ECO:0000259" key="8">
    <source>
        <dbReference type="PROSITE" id="PS50059"/>
    </source>
</evidence>
<protein>
    <recommendedName>
        <fullName evidence="2 5">peptidylprolyl isomerase</fullName>
        <ecNumber evidence="2 5">5.2.1.8</ecNumber>
    </recommendedName>
</protein>
<proteinExistence type="predicted"/>
<dbReference type="GO" id="GO:0005783">
    <property type="term" value="C:endoplasmic reticulum"/>
    <property type="evidence" value="ECO:0007669"/>
    <property type="project" value="TreeGrafter"/>
</dbReference>
<keyword evidence="3 5" id="KW-0697">Rotamase</keyword>
<evidence type="ECO:0000313" key="9">
    <source>
        <dbReference type="EMBL" id="CAD8899690.1"/>
    </source>
</evidence>
<dbReference type="AlphaFoldDB" id="A0A7S1BW17"/>
<sequence>MPHNLLHSLLLPLLLACLSSAPHRVAAKQGDGTDLPPDSPIRIGVKKRPLDCPRRTTSGDSLSMHYTGSLYKDNKKFDSSYDRDEPFKFVVGSGQVIKGWDQVRLVSARAPPSVAGSNLVAVRRAAPRVS</sequence>
<keyword evidence="7" id="KW-0732">Signal</keyword>
<feature type="compositionally biased region" description="Polar residues" evidence="6">
    <location>
        <begin position="55"/>
        <end position="65"/>
    </location>
</feature>
<accession>A0A7S1BW17</accession>
<feature type="region of interest" description="Disordered" evidence="6">
    <location>
        <begin position="27"/>
        <end position="65"/>
    </location>
</feature>
<feature type="signal peptide" evidence="7">
    <location>
        <begin position="1"/>
        <end position="27"/>
    </location>
</feature>
<feature type="chain" id="PRO_5031409675" description="peptidylprolyl isomerase" evidence="7">
    <location>
        <begin position="28"/>
        <end position="130"/>
    </location>
</feature>
<dbReference type="EC" id="5.2.1.8" evidence="2 5"/>
<evidence type="ECO:0000256" key="2">
    <source>
        <dbReference type="ARBA" id="ARBA00013194"/>
    </source>
</evidence>
<evidence type="ECO:0000256" key="4">
    <source>
        <dbReference type="ARBA" id="ARBA00023235"/>
    </source>
</evidence>
<dbReference type="PANTHER" id="PTHR45779">
    <property type="entry name" value="PEPTIDYLPROLYL ISOMERASE"/>
    <property type="match status" value="1"/>
</dbReference>
<evidence type="ECO:0000256" key="6">
    <source>
        <dbReference type="SAM" id="MobiDB-lite"/>
    </source>
</evidence>
<dbReference type="EMBL" id="HBFR01036944">
    <property type="protein sequence ID" value="CAD8899690.1"/>
    <property type="molecule type" value="Transcribed_RNA"/>
</dbReference>
<dbReference type="PANTHER" id="PTHR45779:SF7">
    <property type="entry name" value="PEPTIDYLPROLYL ISOMERASE"/>
    <property type="match status" value="1"/>
</dbReference>
<keyword evidence="4 5" id="KW-0413">Isomerase</keyword>
<dbReference type="PROSITE" id="PS50059">
    <property type="entry name" value="FKBP_PPIASE"/>
    <property type="match status" value="1"/>
</dbReference>
<dbReference type="SUPFAM" id="SSF54534">
    <property type="entry name" value="FKBP-like"/>
    <property type="match status" value="1"/>
</dbReference>
<reference evidence="9" key="1">
    <citation type="submission" date="2021-01" db="EMBL/GenBank/DDBJ databases">
        <authorList>
            <person name="Corre E."/>
            <person name="Pelletier E."/>
            <person name="Niang G."/>
            <person name="Scheremetjew M."/>
            <person name="Finn R."/>
            <person name="Kale V."/>
            <person name="Holt S."/>
            <person name="Cochrane G."/>
            <person name="Meng A."/>
            <person name="Brown T."/>
            <person name="Cohen L."/>
        </authorList>
    </citation>
    <scope>NUCLEOTIDE SEQUENCE</scope>
    <source>
        <strain evidence="9">308</strain>
    </source>
</reference>
<name>A0A7S1BW17_9STRA</name>
<evidence type="ECO:0000256" key="7">
    <source>
        <dbReference type="SAM" id="SignalP"/>
    </source>
</evidence>
<comment type="catalytic activity">
    <reaction evidence="1 5">
        <text>[protein]-peptidylproline (omega=180) = [protein]-peptidylproline (omega=0)</text>
        <dbReference type="Rhea" id="RHEA:16237"/>
        <dbReference type="Rhea" id="RHEA-COMP:10747"/>
        <dbReference type="Rhea" id="RHEA-COMP:10748"/>
        <dbReference type="ChEBI" id="CHEBI:83833"/>
        <dbReference type="ChEBI" id="CHEBI:83834"/>
        <dbReference type="EC" id="5.2.1.8"/>
    </reaction>
</comment>
<dbReference type="Gene3D" id="3.10.50.40">
    <property type="match status" value="1"/>
</dbReference>
<feature type="domain" description="PPIase FKBP-type" evidence="8">
    <location>
        <begin position="59"/>
        <end position="105"/>
    </location>
</feature>
<dbReference type="InterPro" id="IPR044609">
    <property type="entry name" value="FKBP2/11"/>
</dbReference>